<dbReference type="EMBL" id="JAGTJR010000017">
    <property type="protein sequence ID" value="KAH7046820.1"/>
    <property type="molecule type" value="Genomic_DNA"/>
</dbReference>
<feature type="transmembrane region" description="Helical" evidence="2">
    <location>
        <begin position="12"/>
        <end position="35"/>
    </location>
</feature>
<dbReference type="Proteomes" id="UP000774617">
    <property type="component" value="Unassembled WGS sequence"/>
</dbReference>
<evidence type="ECO:0000256" key="2">
    <source>
        <dbReference type="SAM" id="Phobius"/>
    </source>
</evidence>
<keyword evidence="2" id="KW-0812">Transmembrane</keyword>
<evidence type="ECO:0000313" key="4">
    <source>
        <dbReference type="Proteomes" id="UP000774617"/>
    </source>
</evidence>
<keyword evidence="2" id="KW-0472">Membrane</keyword>
<accession>A0ABQ8G7B3</accession>
<organism evidence="3 4">
    <name type="scientific">Macrophomina phaseolina</name>
    <dbReference type="NCBI Taxonomy" id="35725"/>
    <lineage>
        <taxon>Eukaryota</taxon>
        <taxon>Fungi</taxon>
        <taxon>Dikarya</taxon>
        <taxon>Ascomycota</taxon>
        <taxon>Pezizomycotina</taxon>
        <taxon>Dothideomycetes</taxon>
        <taxon>Dothideomycetes incertae sedis</taxon>
        <taxon>Botryosphaeriales</taxon>
        <taxon>Botryosphaeriaceae</taxon>
        <taxon>Macrophomina</taxon>
    </lineage>
</organism>
<keyword evidence="4" id="KW-1185">Reference proteome</keyword>
<feature type="region of interest" description="Disordered" evidence="1">
    <location>
        <begin position="85"/>
        <end position="151"/>
    </location>
</feature>
<proteinExistence type="predicted"/>
<reference evidence="3 4" key="1">
    <citation type="journal article" date="2021" name="Nat. Commun.">
        <title>Genetic determinants of endophytism in the Arabidopsis root mycobiome.</title>
        <authorList>
            <person name="Mesny F."/>
            <person name="Miyauchi S."/>
            <person name="Thiergart T."/>
            <person name="Pickel B."/>
            <person name="Atanasova L."/>
            <person name="Karlsson M."/>
            <person name="Huettel B."/>
            <person name="Barry K.W."/>
            <person name="Haridas S."/>
            <person name="Chen C."/>
            <person name="Bauer D."/>
            <person name="Andreopoulos W."/>
            <person name="Pangilinan J."/>
            <person name="LaButti K."/>
            <person name="Riley R."/>
            <person name="Lipzen A."/>
            <person name="Clum A."/>
            <person name="Drula E."/>
            <person name="Henrissat B."/>
            <person name="Kohler A."/>
            <person name="Grigoriev I.V."/>
            <person name="Martin F.M."/>
            <person name="Hacquard S."/>
        </authorList>
    </citation>
    <scope>NUCLEOTIDE SEQUENCE [LARGE SCALE GENOMIC DNA]</scope>
    <source>
        <strain evidence="3 4">MPI-SDFR-AT-0080</strain>
    </source>
</reference>
<evidence type="ECO:0000313" key="3">
    <source>
        <dbReference type="EMBL" id="KAH7046820.1"/>
    </source>
</evidence>
<gene>
    <name evidence="3" type="ORF">B0J12DRAFT_756915</name>
</gene>
<name>A0ABQ8G7B3_9PEZI</name>
<comment type="caution">
    <text evidence="3">The sequence shown here is derived from an EMBL/GenBank/DDBJ whole genome shotgun (WGS) entry which is preliminary data.</text>
</comment>
<protein>
    <submittedName>
        <fullName evidence="3">Uncharacterized protein</fullName>
    </submittedName>
</protein>
<evidence type="ECO:0000256" key="1">
    <source>
        <dbReference type="SAM" id="MobiDB-lite"/>
    </source>
</evidence>
<keyword evidence="2" id="KW-1133">Transmembrane helix</keyword>
<sequence>MGISVDTLTALGAWMTFFSFLWVALVGAPVGPLVLRLWRARRAGQEEEQPVWSEAFRNKIDAALDEWEKTRKRREERERRAEEREERREQREERREERERRAEEREERREERERRAEEREERREERERRAEEREERREERERRAEERELRREEGELRVLQELRDVMVTNTVATAGAWATQQYIAQLLRPARPSS</sequence>